<reference evidence="1" key="1">
    <citation type="submission" date="2018-05" db="EMBL/GenBank/DDBJ databases">
        <authorList>
            <person name="Lanie J.A."/>
            <person name="Ng W.-L."/>
            <person name="Kazmierczak K.M."/>
            <person name="Andrzejewski T.M."/>
            <person name="Davidsen T.M."/>
            <person name="Wayne K.J."/>
            <person name="Tettelin H."/>
            <person name="Glass J.I."/>
            <person name="Rusch D."/>
            <person name="Podicherti R."/>
            <person name="Tsui H.-C.T."/>
            <person name="Winkler M.E."/>
        </authorList>
    </citation>
    <scope>NUCLEOTIDE SEQUENCE</scope>
</reference>
<feature type="non-terminal residue" evidence="1">
    <location>
        <position position="228"/>
    </location>
</feature>
<dbReference type="PANTHER" id="PTHR47642">
    <property type="entry name" value="ATP-DEPENDENT DNA HELICASE"/>
    <property type="match status" value="1"/>
</dbReference>
<dbReference type="CDD" id="cd18809">
    <property type="entry name" value="SF1_C_RecD"/>
    <property type="match status" value="1"/>
</dbReference>
<name>A0A383F2V9_9ZZZZ</name>
<evidence type="ECO:0000313" key="1">
    <source>
        <dbReference type="EMBL" id="SVE62755.1"/>
    </source>
</evidence>
<proteinExistence type="predicted"/>
<accession>A0A383F2V9</accession>
<evidence type="ECO:0008006" key="2">
    <source>
        <dbReference type="Google" id="ProtNLM"/>
    </source>
</evidence>
<dbReference type="InterPro" id="IPR051055">
    <property type="entry name" value="PIF1_helicase"/>
</dbReference>
<sequence length="228" mass="26747">HHLYVTPSLLTGTYRHKQKYFLDFLDILRKGAKSDDDKNIFLHYSKELSSNQPSDKTTFLVQTNSEAEKINNKKLKELDTKKTNYIAKIYGDWETAYPNDYKLNFKIGAQVIFIKNDIDKQFVNGNTGVVVGLEKEKVIVELFPFRKKINVYYQVWEKIKYVYDKEEKKLKRETVGSFSQIPLKLGWAITINRSQGLTLNHISIDLSRRFFARGMLYVALSRAKRFQD</sequence>
<dbReference type="InterPro" id="IPR027417">
    <property type="entry name" value="P-loop_NTPase"/>
</dbReference>
<dbReference type="AlphaFoldDB" id="A0A383F2V9"/>
<dbReference type="SUPFAM" id="SSF52540">
    <property type="entry name" value="P-loop containing nucleoside triphosphate hydrolases"/>
    <property type="match status" value="1"/>
</dbReference>
<protein>
    <recommendedName>
        <fullName evidence="2">UvrD-like helicase C-terminal domain-containing protein</fullName>
    </recommendedName>
</protein>
<organism evidence="1">
    <name type="scientific">marine metagenome</name>
    <dbReference type="NCBI Taxonomy" id="408172"/>
    <lineage>
        <taxon>unclassified sequences</taxon>
        <taxon>metagenomes</taxon>
        <taxon>ecological metagenomes</taxon>
    </lineage>
</organism>
<feature type="non-terminal residue" evidence="1">
    <location>
        <position position="1"/>
    </location>
</feature>
<dbReference type="Gene3D" id="3.40.50.300">
    <property type="entry name" value="P-loop containing nucleotide triphosphate hydrolases"/>
    <property type="match status" value="1"/>
</dbReference>
<dbReference type="EMBL" id="UINC01230568">
    <property type="protein sequence ID" value="SVE62755.1"/>
    <property type="molecule type" value="Genomic_DNA"/>
</dbReference>
<gene>
    <name evidence="1" type="ORF">METZ01_LOCUS515609</name>
</gene>
<dbReference type="Gene3D" id="2.30.30.940">
    <property type="match status" value="1"/>
</dbReference>